<proteinExistence type="predicted"/>
<evidence type="ECO:0000259" key="1">
    <source>
        <dbReference type="Pfam" id="PF19031"/>
    </source>
</evidence>
<organism evidence="3 4">
    <name type="scientific">Podarcis lilfordi</name>
    <name type="common">Lilford's wall lizard</name>
    <dbReference type="NCBI Taxonomy" id="74358"/>
    <lineage>
        <taxon>Eukaryota</taxon>
        <taxon>Metazoa</taxon>
        <taxon>Chordata</taxon>
        <taxon>Craniata</taxon>
        <taxon>Vertebrata</taxon>
        <taxon>Euteleostomi</taxon>
        <taxon>Lepidosauria</taxon>
        <taxon>Squamata</taxon>
        <taxon>Bifurcata</taxon>
        <taxon>Unidentata</taxon>
        <taxon>Episquamata</taxon>
        <taxon>Laterata</taxon>
        <taxon>Lacertibaenia</taxon>
        <taxon>Lacertidae</taxon>
        <taxon>Podarcis</taxon>
    </lineage>
</organism>
<dbReference type="Pfam" id="PF19033">
    <property type="entry name" value="Intu_longin_3"/>
    <property type="match status" value="1"/>
</dbReference>
<evidence type="ECO:0000313" key="3">
    <source>
        <dbReference type="EMBL" id="CAI5797258.1"/>
    </source>
</evidence>
<reference evidence="3" key="1">
    <citation type="submission" date="2022-12" db="EMBL/GenBank/DDBJ databases">
        <authorList>
            <person name="Alioto T."/>
            <person name="Alioto T."/>
            <person name="Gomez Garrido J."/>
        </authorList>
    </citation>
    <scope>NUCLEOTIDE SEQUENCE</scope>
</reference>
<sequence length="464" mass="51035">MADCVQSDPTSRAWWNCFFLYDGSKVKEEGDPTQAGICYFNPRQTPLDHQELLCGQIAGVVRCMEEISGSPPGLIRLRKLKFSVKVDGSYIWVLGCTTDLPDISCRRFLEQLMGLFCFYNGPVRQAYMERAQEELDQAWDRYVEHLQQNTTDLHRIFNSLWALDKTKVEPLLLLKAALILQTCQRTLHVRAGCISYQGLVVSTQLPPDLTARVLLQEVDVASEGEAGNGAVLQTQEPPLPPGVRITPVYLLDDEAAALRDFPVEWMIRSQGGPGSCKDGPISAGATGGSGGTTSVRMVLYVHHVRGLVLSLLAEEHFAHTKTSVEDVYHSSLASLNGLEVHLKETLPKDSLSAAKVTYGFAHYDAVQKVLATNFLPANSPADRSFLRAASLIHANFHQLPTASEIMVRNASTAVYACRSAVQETYFQQVASPLRNSGMPNPHDSAFGLASKAKQKLLKHGVNLL</sequence>
<dbReference type="GO" id="GO:0005765">
    <property type="term" value="C:lysosomal membrane"/>
    <property type="evidence" value="ECO:0007669"/>
    <property type="project" value="TreeGrafter"/>
</dbReference>
<name>A0AA35PTE9_9SAUR</name>
<dbReference type="Proteomes" id="UP001178461">
    <property type="component" value="Chromosome 16"/>
</dbReference>
<dbReference type="GO" id="GO:0031267">
    <property type="term" value="F:small GTPase binding"/>
    <property type="evidence" value="ECO:0007669"/>
    <property type="project" value="TreeGrafter"/>
</dbReference>
<dbReference type="GO" id="GO:0031085">
    <property type="term" value="C:BLOC-3 complex"/>
    <property type="evidence" value="ECO:0007669"/>
    <property type="project" value="TreeGrafter"/>
</dbReference>
<dbReference type="InterPro" id="IPR026091">
    <property type="entry name" value="HPS4"/>
</dbReference>
<dbReference type="GO" id="GO:1903232">
    <property type="term" value="P:melanosome assembly"/>
    <property type="evidence" value="ECO:0007669"/>
    <property type="project" value="TreeGrafter"/>
</dbReference>
<protein>
    <submittedName>
        <fullName evidence="3">HPS4 biogenesis of lysosomal organelles complex 3 subunit 2</fullName>
    </submittedName>
</protein>
<feature type="domain" description="CCZ1/INTU/HSP4 first Longin" evidence="1">
    <location>
        <begin position="15"/>
        <end position="121"/>
    </location>
</feature>
<keyword evidence="4" id="KW-1185">Reference proteome</keyword>
<dbReference type="GO" id="GO:0031410">
    <property type="term" value="C:cytoplasmic vesicle"/>
    <property type="evidence" value="ECO:0007669"/>
    <property type="project" value="TreeGrafter"/>
</dbReference>
<evidence type="ECO:0000313" key="4">
    <source>
        <dbReference type="Proteomes" id="UP001178461"/>
    </source>
</evidence>
<dbReference type="GO" id="GO:0006605">
    <property type="term" value="P:protein targeting"/>
    <property type="evidence" value="ECO:0007669"/>
    <property type="project" value="TreeGrafter"/>
</dbReference>
<accession>A0AA35PTE9</accession>
<dbReference type="InterPro" id="IPR043987">
    <property type="entry name" value="CCZ1/INTU/HSP4_longin_1"/>
</dbReference>
<dbReference type="AlphaFoldDB" id="A0AA35PTE9"/>
<gene>
    <name evidence="3" type="ORF">PODLI_1B028919</name>
</gene>
<dbReference type="GO" id="GO:0005085">
    <property type="term" value="F:guanyl-nucleotide exchange factor activity"/>
    <property type="evidence" value="ECO:0007669"/>
    <property type="project" value="TreeGrafter"/>
</dbReference>
<dbReference type="GO" id="GO:0016192">
    <property type="term" value="P:vesicle-mediated transport"/>
    <property type="evidence" value="ECO:0007669"/>
    <property type="project" value="InterPro"/>
</dbReference>
<dbReference type="PANTHER" id="PTHR14407:SF9">
    <property type="entry name" value="BLOC-3 COMPLEX MEMBER HPS4"/>
    <property type="match status" value="1"/>
</dbReference>
<dbReference type="EMBL" id="OX395143">
    <property type="protein sequence ID" value="CAI5797258.1"/>
    <property type="molecule type" value="Genomic_DNA"/>
</dbReference>
<dbReference type="Pfam" id="PF19031">
    <property type="entry name" value="Intu_longin_1"/>
    <property type="match status" value="1"/>
</dbReference>
<dbReference type="PANTHER" id="PTHR14407">
    <property type="entry name" value="HERMANSKY-PUDLAK SYNDROME 4 PROTEIN LIGHT-EAR PROTEIN-RELATED"/>
    <property type="match status" value="1"/>
</dbReference>
<feature type="domain" description="CCZ1/INTU/HPS4 third Longin" evidence="2">
    <location>
        <begin position="356"/>
        <end position="454"/>
    </location>
</feature>
<evidence type="ECO:0000259" key="2">
    <source>
        <dbReference type="Pfam" id="PF19033"/>
    </source>
</evidence>
<dbReference type="InterPro" id="IPR043989">
    <property type="entry name" value="CCZ1/INTU/HSP4_longin_3"/>
</dbReference>